<keyword evidence="2" id="KW-1185">Reference proteome</keyword>
<name>A0ABQ4YWH3_9ASTR</name>
<protein>
    <submittedName>
        <fullName evidence="1">Uncharacterized protein</fullName>
    </submittedName>
</protein>
<reference evidence="1" key="1">
    <citation type="journal article" date="2022" name="Int. J. Mol. Sci.">
        <title>Draft Genome of Tanacetum Coccineum: Genomic Comparison of Closely Related Tanacetum-Family Plants.</title>
        <authorList>
            <person name="Yamashiro T."/>
            <person name="Shiraishi A."/>
            <person name="Nakayama K."/>
            <person name="Satake H."/>
        </authorList>
    </citation>
    <scope>NUCLEOTIDE SEQUENCE</scope>
</reference>
<reference evidence="1" key="2">
    <citation type="submission" date="2022-01" db="EMBL/GenBank/DDBJ databases">
        <authorList>
            <person name="Yamashiro T."/>
            <person name="Shiraishi A."/>
            <person name="Satake H."/>
            <person name="Nakayama K."/>
        </authorList>
    </citation>
    <scope>NUCLEOTIDE SEQUENCE</scope>
</reference>
<evidence type="ECO:0000313" key="1">
    <source>
        <dbReference type="EMBL" id="GJS82183.1"/>
    </source>
</evidence>
<accession>A0ABQ4YWH3</accession>
<gene>
    <name evidence="1" type="ORF">Tco_0748724</name>
</gene>
<dbReference type="Proteomes" id="UP001151760">
    <property type="component" value="Unassembled WGS sequence"/>
</dbReference>
<organism evidence="1 2">
    <name type="scientific">Tanacetum coccineum</name>
    <dbReference type="NCBI Taxonomy" id="301880"/>
    <lineage>
        <taxon>Eukaryota</taxon>
        <taxon>Viridiplantae</taxon>
        <taxon>Streptophyta</taxon>
        <taxon>Embryophyta</taxon>
        <taxon>Tracheophyta</taxon>
        <taxon>Spermatophyta</taxon>
        <taxon>Magnoliopsida</taxon>
        <taxon>eudicotyledons</taxon>
        <taxon>Gunneridae</taxon>
        <taxon>Pentapetalae</taxon>
        <taxon>asterids</taxon>
        <taxon>campanulids</taxon>
        <taxon>Asterales</taxon>
        <taxon>Asteraceae</taxon>
        <taxon>Asteroideae</taxon>
        <taxon>Anthemideae</taxon>
        <taxon>Anthemidinae</taxon>
        <taxon>Tanacetum</taxon>
    </lineage>
</organism>
<sequence length="170" mass="19321">MILGHENKAQVLYKDEYPQWKERFLGYIKDRPDSESLMKSIIEASMDIPRRAPSVAHPLGRLIPKALERLSQGSKVTAQMKIDTTMYKYKTFDALPGESLEKYLLKVSSRTPAAAQGIEEKESKVLNTIEMDDYYDVDGGDGDDEDGGRISVMQSDYSDHPFIIVWVRIT</sequence>
<comment type="caution">
    <text evidence="1">The sequence shown here is derived from an EMBL/GenBank/DDBJ whole genome shotgun (WGS) entry which is preliminary data.</text>
</comment>
<evidence type="ECO:0000313" key="2">
    <source>
        <dbReference type="Proteomes" id="UP001151760"/>
    </source>
</evidence>
<proteinExistence type="predicted"/>
<dbReference type="EMBL" id="BQNB010010805">
    <property type="protein sequence ID" value="GJS82183.1"/>
    <property type="molecule type" value="Genomic_DNA"/>
</dbReference>